<evidence type="ECO:0008006" key="6">
    <source>
        <dbReference type="Google" id="ProtNLM"/>
    </source>
</evidence>
<keyword evidence="3" id="KW-0812">Transmembrane</keyword>
<keyword evidence="5" id="KW-1185">Reference proteome</keyword>
<name>A0A9P7Y273_9FUNG</name>
<dbReference type="Proteomes" id="UP000707451">
    <property type="component" value="Unassembled WGS sequence"/>
</dbReference>
<evidence type="ECO:0000313" key="4">
    <source>
        <dbReference type="EMBL" id="KAG9071585.1"/>
    </source>
</evidence>
<protein>
    <recommendedName>
        <fullName evidence="6">Transmembrane protein</fullName>
    </recommendedName>
</protein>
<dbReference type="OrthoDB" id="2442909at2759"/>
<feature type="transmembrane region" description="Helical" evidence="3">
    <location>
        <begin position="76"/>
        <end position="93"/>
    </location>
</feature>
<evidence type="ECO:0000256" key="2">
    <source>
        <dbReference type="SAM" id="MobiDB-lite"/>
    </source>
</evidence>
<gene>
    <name evidence="4" type="ORF">KI688_005798</name>
</gene>
<evidence type="ECO:0000256" key="1">
    <source>
        <dbReference type="SAM" id="Coils"/>
    </source>
</evidence>
<reference evidence="4" key="1">
    <citation type="submission" date="2021-06" db="EMBL/GenBank/DDBJ databases">
        <title>Genome Sequence of Mortierella hyaline Strain SCG-10, a Cold-Adapted, Nitrate-Reducing Fungus Isolated from Soil in Minnesota, USA.</title>
        <authorList>
            <person name="Aldossari N."/>
        </authorList>
    </citation>
    <scope>NUCLEOTIDE SEQUENCE</scope>
    <source>
        <strain evidence="4">SCG-10</strain>
    </source>
</reference>
<keyword evidence="3" id="KW-0472">Membrane</keyword>
<feature type="region of interest" description="Disordered" evidence="2">
    <location>
        <begin position="22"/>
        <end position="56"/>
    </location>
</feature>
<organism evidence="4 5">
    <name type="scientific">Linnemannia hyalina</name>
    <dbReference type="NCBI Taxonomy" id="64524"/>
    <lineage>
        <taxon>Eukaryota</taxon>
        <taxon>Fungi</taxon>
        <taxon>Fungi incertae sedis</taxon>
        <taxon>Mucoromycota</taxon>
        <taxon>Mortierellomycotina</taxon>
        <taxon>Mortierellomycetes</taxon>
        <taxon>Mortierellales</taxon>
        <taxon>Mortierellaceae</taxon>
        <taxon>Linnemannia</taxon>
    </lineage>
</organism>
<feature type="coiled-coil region" evidence="1">
    <location>
        <begin position="394"/>
        <end position="442"/>
    </location>
</feature>
<evidence type="ECO:0000313" key="5">
    <source>
        <dbReference type="Proteomes" id="UP000707451"/>
    </source>
</evidence>
<keyword evidence="1" id="KW-0175">Coiled coil</keyword>
<sequence length="444" mass="49253">MSNTLVGPGVLRDMLEYPSTTEGSIMVGRNPNNGSHHYQQHHHSSSTNTRSGPFGGLQGLLATPTSTIRTRFRRSYFGQFVFLVGLLSLIIFLQDSMLSSSKEGGGKVTPVVVVGSEEDVLSGRKEGLGELGGGYSRVQTVTTAIAQDSLFRQQQQQKKQQPSPLPSPPQRQQEPLQDEKEERLLEVERLLQADEEEAEDMTEIEAAVMVTATLAEPNVVTSPTTSENNNDDRISGMKKTTMEWMKTFASLLIGHGDLKDEDMVVIEQGQRRKQVMVDDEGLAVFTAETKQLGQEAEIVSLPAVVIMDALGQESVPDYQALPINPTTNSPKAPQPQPEPIHAKYQWTNSRIQKAFDPAFEALSSSFPPVAPRPQDKGDKMSRLEIVTWQQDQDLTECRGQKDNYEHDIENLRHVIEEQESDLSDLREQVEALKAQAAAFEAELE</sequence>
<accession>A0A9P7Y273</accession>
<feature type="region of interest" description="Disordered" evidence="2">
    <location>
        <begin position="151"/>
        <end position="179"/>
    </location>
</feature>
<keyword evidence="3" id="KW-1133">Transmembrane helix</keyword>
<proteinExistence type="predicted"/>
<feature type="compositionally biased region" description="Low complexity" evidence="2">
    <location>
        <begin position="152"/>
        <end position="162"/>
    </location>
</feature>
<comment type="caution">
    <text evidence="4">The sequence shown here is derived from an EMBL/GenBank/DDBJ whole genome shotgun (WGS) entry which is preliminary data.</text>
</comment>
<evidence type="ECO:0000256" key="3">
    <source>
        <dbReference type="SAM" id="Phobius"/>
    </source>
</evidence>
<dbReference type="EMBL" id="JAHRHY010000002">
    <property type="protein sequence ID" value="KAG9071585.1"/>
    <property type="molecule type" value="Genomic_DNA"/>
</dbReference>
<dbReference type="AlphaFoldDB" id="A0A9P7Y273"/>